<keyword evidence="1 2" id="KW-0489">Methyltransferase</keyword>
<dbReference type="EC" id="2.1.1.-" evidence="1"/>
<feature type="binding site" evidence="1">
    <location>
        <position position="160"/>
    </location>
    <ligand>
        <name>S-adenosyl-L-methionine</name>
        <dbReference type="ChEBI" id="CHEBI:59789"/>
    </ligand>
</feature>
<comment type="caution">
    <text evidence="2">The sequence shown here is derived from an EMBL/GenBank/DDBJ whole genome shotgun (WGS) entry which is preliminary data.</text>
</comment>
<keyword evidence="1 2" id="KW-0808">Transferase</keyword>
<dbReference type="GO" id="GO:0005829">
    <property type="term" value="C:cytosol"/>
    <property type="evidence" value="ECO:0007669"/>
    <property type="project" value="TreeGrafter"/>
</dbReference>
<dbReference type="Proteomes" id="UP000249619">
    <property type="component" value="Unassembled WGS sequence"/>
</dbReference>
<accession>A0A364NBT8</accession>
<feature type="binding site" evidence="1">
    <location>
        <position position="81"/>
    </location>
    <ligand>
        <name>S-adenosyl-L-methionine</name>
        <dbReference type="ChEBI" id="CHEBI:59789"/>
    </ligand>
</feature>
<comment type="subcellular location">
    <subcellularLocation>
        <location evidence="1">Cytoplasm</location>
    </subcellularLocation>
</comment>
<dbReference type="GO" id="GO:0032259">
    <property type="term" value="P:methylation"/>
    <property type="evidence" value="ECO:0007669"/>
    <property type="project" value="UniProtKB-KW"/>
</dbReference>
<dbReference type="EMBL" id="QGDH01000018">
    <property type="protein sequence ID" value="RAR14824.1"/>
    <property type="molecule type" value="Genomic_DNA"/>
</dbReference>
<evidence type="ECO:0000313" key="2">
    <source>
        <dbReference type="EMBL" id="RAR14824.1"/>
    </source>
</evidence>
<dbReference type="GO" id="GO:0016279">
    <property type="term" value="F:protein-lysine N-methyltransferase activity"/>
    <property type="evidence" value="ECO:0007669"/>
    <property type="project" value="UniProtKB-UniRule"/>
</dbReference>
<keyword evidence="1" id="KW-0963">Cytoplasm</keyword>
<feature type="binding site" evidence="1">
    <location>
        <begin position="108"/>
        <end position="110"/>
    </location>
    <ligand>
        <name>S-adenosyl-L-methionine</name>
        <dbReference type="ChEBI" id="CHEBI:59789"/>
    </ligand>
</feature>
<dbReference type="PANTHER" id="PTHR14614:SF152">
    <property type="entry name" value="PROTEIN-LYSINE N-METHYLTRANSFERASE EFM6"/>
    <property type="match status" value="1"/>
</dbReference>
<dbReference type="InterPro" id="IPR019410">
    <property type="entry name" value="Methyltransf_16"/>
</dbReference>
<dbReference type="InterPro" id="IPR029063">
    <property type="entry name" value="SAM-dependent_MTases_sf"/>
</dbReference>
<dbReference type="SUPFAM" id="SSF53335">
    <property type="entry name" value="S-adenosyl-L-methionine-dependent methyltransferases"/>
    <property type="match status" value="1"/>
</dbReference>
<keyword evidence="1" id="KW-0949">S-adenosyl-L-methionine</keyword>
<dbReference type="PANTHER" id="PTHR14614">
    <property type="entry name" value="HEPATOCELLULAR CARCINOMA-ASSOCIATED ANTIGEN"/>
    <property type="match status" value="1"/>
</dbReference>
<organism evidence="2 3">
    <name type="scientific">Stemphylium lycopersici</name>
    <name type="common">Tomato gray leaf spot disease fungus</name>
    <name type="synonym">Thyrospora lycopersici</name>
    <dbReference type="NCBI Taxonomy" id="183478"/>
    <lineage>
        <taxon>Eukaryota</taxon>
        <taxon>Fungi</taxon>
        <taxon>Dikarya</taxon>
        <taxon>Ascomycota</taxon>
        <taxon>Pezizomycotina</taxon>
        <taxon>Dothideomycetes</taxon>
        <taxon>Pleosporomycetidae</taxon>
        <taxon>Pleosporales</taxon>
        <taxon>Pleosporineae</taxon>
        <taxon>Pleosporaceae</taxon>
        <taxon>Stemphylium</taxon>
    </lineage>
</organism>
<reference evidence="3" key="1">
    <citation type="submission" date="2018-05" db="EMBL/GenBank/DDBJ databases">
        <title>Draft genome sequence of Stemphylium lycopersici strain CIDEFI 213.</title>
        <authorList>
            <person name="Medina R."/>
            <person name="Franco M.E.E."/>
            <person name="Lucentini C.G."/>
            <person name="Saparrat M.C.N."/>
            <person name="Balatti P.A."/>
        </authorList>
    </citation>
    <scope>NUCLEOTIDE SEQUENCE [LARGE SCALE GENOMIC DNA]</scope>
    <source>
        <strain evidence="3">CIDEFI 213</strain>
    </source>
</reference>
<dbReference type="STRING" id="183478.A0A364NBT8"/>
<feature type="binding site" evidence="1">
    <location>
        <position position="178"/>
    </location>
    <ligand>
        <name>S-adenosyl-L-methionine</name>
        <dbReference type="ChEBI" id="CHEBI:59789"/>
    </ligand>
</feature>
<dbReference type="Pfam" id="PF10294">
    <property type="entry name" value="Methyltransf_16"/>
    <property type="match status" value="1"/>
</dbReference>
<feature type="binding site" evidence="1">
    <location>
        <position position="132"/>
    </location>
    <ligand>
        <name>S-adenosyl-L-methionine</name>
        <dbReference type="ChEBI" id="CHEBI:59789"/>
    </ligand>
</feature>
<proteinExistence type="inferred from homology"/>
<evidence type="ECO:0000313" key="3">
    <source>
        <dbReference type="Proteomes" id="UP000249619"/>
    </source>
</evidence>
<comment type="similarity">
    <text evidence="1">Belongs to the class I-like SAM-binding methyltransferase superfamily. METTL21 family. EFM6 subfamily.</text>
</comment>
<dbReference type="Gene3D" id="3.40.50.150">
    <property type="entry name" value="Vaccinia Virus protein VP39"/>
    <property type="match status" value="1"/>
</dbReference>
<name>A0A364NBT8_STELY</name>
<dbReference type="InterPro" id="IPR033684">
    <property type="entry name" value="EFM6"/>
</dbReference>
<gene>
    <name evidence="1" type="primary">EFM6</name>
    <name evidence="2" type="ORF">DDE83_001856</name>
</gene>
<sequence length="429" mass="48735">MMMKGREASNAPWVAPPPSLTTNFPQFLNMLEPDVFGVSQDLVPAAPIKPAGISKVDFDGLLSPPLKLHEDLKNGCGGQLWPAGMVLSKYLLRKHRDDFAGKEIVELGAGGGLVGLAVAIGCNVDTTLHITDQIPMFDLMKRNIALNNLESRVSASIYDWGEPTPSQLPAHPDIILAAECVYFEPAFPLLQQTLRDLIGENTVCYFCFKRRRRADLTFMKTARKMFDVQEVDDDPDKEVYSREKLFLTRHIDLEEPLHQKDEHLADLGHSWELYTFGGSIRTVDQPSRFMTYYMPHSCYADPKSLKSFVFVPHWWISAWFHKGTWANFEHLYHKGQLRLPTEADSGYALRQSEADETLGYSLFIKAVNSFVEKFTELMLSPECIDKRSPEASRQWVRRVYCIYRSQHDDLAMRVTSRDAILDISANPGN</sequence>
<dbReference type="HAMAP" id="MF_03198">
    <property type="entry name" value="Methyltr_EFM6"/>
    <property type="match status" value="1"/>
</dbReference>
<comment type="function">
    <text evidence="1">S-adenosyl-L-methionine-dependent protein-lysine N-methyltransferase that methylates elongation factor 1-alpha.</text>
</comment>
<evidence type="ECO:0000256" key="1">
    <source>
        <dbReference type="HAMAP-Rule" id="MF_03198"/>
    </source>
</evidence>
<keyword evidence="3" id="KW-1185">Reference proteome</keyword>
<protein>
    <recommendedName>
        <fullName evidence="1">Protein-lysine N-methyltransferase EFM6</fullName>
        <ecNumber evidence="1">2.1.1.-</ecNumber>
    </recommendedName>
    <alternativeName>
        <fullName evidence="1">Elongation factor methyltransferase 6</fullName>
    </alternativeName>
</protein>
<dbReference type="AlphaFoldDB" id="A0A364NBT8"/>